<dbReference type="OrthoDB" id="9767435at2"/>
<reference evidence="10 11" key="2">
    <citation type="submission" date="2018-05" db="EMBL/GenBank/DDBJ databases">
        <authorList>
            <person name="Lanie J.A."/>
            <person name="Ng W.-L."/>
            <person name="Kazmierczak K.M."/>
            <person name="Andrzejewski T.M."/>
            <person name="Davidsen T.M."/>
            <person name="Wayne K.J."/>
            <person name="Tettelin H."/>
            <person name="Glass J.I."/>
            <person name="Rusch D."/>
            <person name="Podicherti R."/>
            <person name="Tsui H.-C.T."/>
            <person name="Winkler M.E."/>
        </authorList>
    </citation>
    <scope>NUCLEOTIDE SEQUENCE [LARGE SCALE GENOMIC DNA]</scope>
    <source>
        <strain evidence="10 11">C305</strain>
    </source>
</reference>
<reference evidence="10 11" key="1">
    <citation type="submission" date="2018-05" db="EMBL/GenBank/DDBJ databases">
        <title>Brumimicrobium oceani sp. nov., isolated from coastal sediment.</title>
        <authorList>
            <person name="Kou Y."/>
        </authorList>
    </citation>
    <scope>NUCLEOTIDE SEQUENCE [LARGE SCALE GENOMIC DNA]</scope>
    <source>
        <strain evidence="10 11">C305</strain>
    </source>
</reference>
<dbReference type="Proteomes" id="UP000245370">
    <property type="component" value="Unassembled WGS sequence"/>
</dbReference>
<evidence type="ECO:0000256" key="2">
    <source>
        <dbReference type="ARBA" id="ARBA00012438"/>
    </source>
</evidence>
<dbReference type="Gene3D" id="3.30.565.10">
    <property type="entry name" value="Histidine kinase-like ATPase, C-terminal domain"/>
    <property type="match status" value="1"/>
</dbReference>
<evidence type="ECO:0000313" key="11">
    <source>
        <dbReference type="Proteomes" id="UP000245370"/>
    </source>
</evidence>
<gene>
    <name evidence="10" type="ORF">DIT68_12055</name>
</gene>
<dbReference type="EMBL" id="QFRJ01000010">
    <property type="protein sequence ID" value="PWH84871.1"/>
    <property type="molecule type" value="Genomic_DNA"/>
</dbReference>
<evidence type="ECO:0000259" key="9">
    <source>
        <dbReference type="Pfam" id="PF07568"/>
    </source>
</evidence>
<comment type="caution">
    <text evidence="10">The sequence shown here is derived from an EMBL/GenBank/DDBJ whole genome shotgun (WGS) entry which is preliminary data.</text>
</comment>
<dbReference type="GO" id="GO:0005524">
    <property type="term" value="F:ATP binding"/>
    <property type="evidence" value="ECO:0007669"/>
    <property type="project" value="UniProtKB-KW"/>
</dbReference>
<keyword evidence="3" id="KW-0597">Phosphoprotein</keyword>
<evidence type="ECO:0000256" key="5">
    <source>
        <dbReference type="ARBA" id="ARBA00022741"/>
    </source>
</evidence>
<dbReference type="Gene3D" id="3.30.450.20">
    <property type="entry name" value="PAS domain"/>
    <property type="match status" value="1"/>
</dbReference>
<dbReference type="AlphaFoldDB" id="A0A2U2XAY7"/>
<dbReference type="PANTHER" id="PTHR41523">
    <property type="entry name" value="TWO-COMPONENT SYSTEM SENSOR PROTEIN"/>
    <property type="match status" value="1"/>
</dbReference>
<feature type="transmembrane region" description="Helical" evidence="8">
    <location>
        <begin position="78"/>
        <end position="98"/>
    </location>
</feature>
<evidence type="ECO:0000313" key="10">
    <source>
        <dbReference type="EMBL" id="PWH84871.1"/>
    </source>
</evidence>
<feature type="domain" description="Signal transduction histidine kinase subgroup 2 dimerisation and phosphoacceptor" evidence="9">
    <location>
        <begin position="215"/>
        <end position="289"/>
    </location>
</feature>
<name>A0A2U2XAY7_9FLAO</name>
<dbReference type="PANTHER" id="PTHR41523:SF8">
    <property type="entry name" value="ETHYLENE RESPONSE SENSOR PROTEIN"/>
    <property type="match status" value="1"/>
</dbReference>
<dbReference type="Pfam" id="PF07568">
    <property type="entry name" value="HisKA_2"/>
    <property type="match status" value="1"/>
</dbReference>
<sequence length="404" mass="46566">MSNLKTPDSILYRFQEKAKFNFVWRINIVFTIVGFAMSIFTLLVEDRFFIYYLIFVLTTSTSLFLLKRYGAYHQIARVLYLVVTLVIGIAIFTVPESLHLQEALWMVVLILSAFFTLGNVWGFFYLAVNALFYGVYYNFQFAGTAYLSLTIRPDALFLLSVEFAVAMFMIGYVMYQYGLINKYAFKHASEAYEKLNNEKKIVDHQNKEKTVLLQEIHHRVKNNLQVIVSLLRLQSRDIQSEEAKVSFEEAITRILAMSLIHQKLYEKESLMNIDIKDYISTLIQNLIDSSALNKQIDFEVNSSLESVSAKNIVPLGLIINELVINTVKHAFEKSGRIDLSLVSGKQGEFMMTYSDDGVWKENPKKTFGTQLIEVFTDQLDGSFKREINDSGTHYHFVLSEDDTE</sequence>
<evidence type="ECO:0000256" key="3">
    <source>
        <dbReference type="ARBA" id="ARBA00022553"/>
    </source>
</evidence>
<feature type="transmembrane region" description="Helical" evidence="8">
    <location>
        <begin position="49"/>
        <end position="66"/>
    </location>
</feature>
<evidence type="ECO:0000256" key="8">
    <source>
        <dbReference type="SAM" id="Phobius"/>
    </source>
</evidence>
<evidence type="ECO:0000256" key="6">
    <source>
        <dbReference type="ARBA" id="ARBA00022777"/>
    </source>
</evidence>
<dbReference type="GO" id="GO:0004673">
    <property type="term" value="F:protein histidine kinase activity"/>
    <property type="evidence" value="ECO:0007669"/>
    <property type="project" value="UniProtKB-EC"/>
</dbReference>
<evidence type="ECO:0000256" key="1">
    <source>
        <dbReference type="ARBA" id="ARBA00000085"/>
    </source>
</evidence>
<evidence type="ECO:0000256" key="4">
    <source>
        <dbReference type="ARBA" id="ARBA00022679"/>
    </source>
</evidence>
<keyword evidence="11" id="KW-1185">Reference proteome</keyword>
<feature type="transmembrane region" description="Helical" evidence="8">
    <location>
        <begin position="22"/>
        <end position="43"/>
    </location>
</feature>
<protein>
    <recommendedName>
        <fullName evidence="2">histidine kinase</fullName>
        <ecNumber evidence="2">2.7.13.3</ecNumber>
    </recommendedName>
</protein>
<dbReference type="InterPro" id="IPR011495">
    <property type="entry name" value="Sig_transdc_His_kin_sub2_dim/P"/>
</dbReference>
<keyword evidence="8" id="KW-1133">Transmembrane helix</keyword>
<keyword evidence="8" id="KW-0472">Membrane</keyword>
<comment type="catalytic activity">
    <reaction evidence="1">
        <text>ATP + protein L-histidine = ADP + protein N-phospho-L-histidine.</text>
        <dbReference type="EC" id="2.7.13.3"/>
    </reaction>
</comment>
<proteinExistence type="predicted"/>
<keyword evidence="5" id="KW-0547">Nucleotide-binding</keyword>
<feature type="transmembrane region" description="Helical" evidence="8">
    <location>
        <begin position="155"/>
        <end position="175"/>
    </location>
</feature>
<organism evidence="10 11">
    <name type="scientific">Brumimicrobium oceani</name>
    <dbReference type="NCBI Taxonomy" id="2100725"/>
    <lineage>
        <taxon>Bacteria</taxon>
        <taxon>Pseudomonadati</taxon>
        <taxon>Bacteroidota</taxon>
        <taxon>Flavobacteriia</taxon>
        <taxon>Flavobacteriales</taxon>
        <taxon>Crocinitomicaceae</taxon>
        <taxon>Brumimicrobium</taxon>
    </lineage>
</organism>
<dbReference type="EC" id="2.7.13.3" evidence="2"/>
<dbReference type="InterPro" id="IPR036890">
    <property type="entry name" value="HATPase_C_sf"/>
</dbReference>
<dbReference type="RefSeq" id="WP_109360064.1">
    <property type="nucleotide sequence ID" value="NZ_QFRJ01000010.1"/>
</dbReference>
<accession>A0A2U2XAY7</accession>
<keyword evidence="4" id="KW-0808">Transferase</keyword>
<keyword evidence="7" id="KW-0067">ATP-binding</keyword>
<evidence type="ECO:0000256" key="7">
    <source>
        <dbReference type="ARBA" id="ARBA00022840"/>
    </source>
</evidence>
<keyword evidence="6" id="KW-0418">Kinase</keyword>
<feature type="transmembrane region" description="Helical" evidence="8">
    <location>
        <begin position="104"/>
        <end position="124"/>
    </location>
</feature>
<keyword evidence="8" id="KW-0812">Transmembrane</keyword>